<evidence type="ECO:0000256" key="1">
    <source>
        <dbReference type="SAM" id="SignalP"/>
    </source>
</evidence>
<keyword evidence="1" id="KW-0732">Signal</keyword>
<feature type="chain" id="PRO_5025377648" evidence="1">
    <location>
        <begin position="25"/>
        <end position="195"/>
    </location>
</feature>
<dbReference type="GeneID" id="54480609"/>
<evidence type="ECO:0000313" key="2">
    <source>
        <dbReference type="EMBL" id="KAF2761558.1"/>
    </source>
</evidence>
<accession>A0A6A6WFF8</accession>
<protein>
    <submittedName>
        <fullName evidence="2">Uncharacterized protein</fullName>
    </submittedName>
</protein>
<dbReference type="EMBL" id="ML996566">
    <property type="protein sequence ID" value="KAF2761558.1"/>
    <property type="molecule type" value="Genomic_DNA"/>
</dbReference>
<name>A0A6A6WFF8_9PEZI</name>
<evidence type="ECO:0000313" key="3">
    <source>
        <dbReference type="Proteomes" id="UP000799437"/>
    </source>
</evidence>
<sequence length="195" mass="21695">MRLLHQSQVFSVIHMLILFRSSFGLLAPRVIPACRQINSRNIRQMAVILSITNFQDQSRKYEHWKTESQITSPELRFVTLLSSAPVARSMTSVIIGRGLVGGIGDVNAPYMPLQNFGHKTTVYWHNEVAAASQVIVVGLSCSVAQSSLCLRWAGKAEAYGETEFLMTLRIAPWPNVASSQVLGAVTKRYAPYRLC</sequence>
<gene>
    <name evidence="2" type="ORF">EJ05DRAFT_176477</name>
</gene>
<organism evidence="2 3">
    <name type="scientific">Pseudovirgaria hyperparasitica</name>
    <dbReference type="NCBI Taxonomy" id="470096"/>
    <lineage>
        <taxon>Eukaryota</taxon>
        <taxon>Fungi</taxon>
        <taxon>Dikarya</taxon>
        <taxon>Ascomycota</taxon>
        <taxon>Pezizomycotina</taxon>
        <taxon>Dothideomycetes</taxon>
        <taxon>Dothideomycetes incertae sedis</taxon>
        <taxon>Acrospermales</taxon>
        <taxon>Acrospermaceae</taxon>
        <taxon>Pseudovirgaria</taxon>
    </lineage>
</organism>
<reference evidence="2" key="1">
    <citation type="journal article" date="2020" name="Stud. Mycol.">
        <title>101 Dothideomycetes genomes: a test case for predicting lifestyles and emergence of pathogens.</title>
        <authorList>
            <person name="Haridas S."/>
            <person name="Albert R."/>
            <person name="Binder M."/>
            <person name="Bloem J."/>
            <person name="Labutti K."/>
            <person name="Salamov A."/>
            <person name="Andreopoulos B."/>
            <person name="Baker S."/>
            <person name="Barry K."/>
            <person name="Bills G."/>
            <person name="Bluhm B."/>
            <person name="Cannon C."/>
            <person name="Castanera R."/>
            <person name="Culley D."/>
            <person name="Daum C."/>
            <person name="Ezra D."/>
            <person name="Gonzalez J."/>
            <person name="Henrissat B."/>
            <person name="Kuo A."/>
            <person name="Liang C."/>
            <person name="Lipzen A."/>
            <person name="Lutzoni F."/>
            <person name="Magnuson J."/>
            <person name="Mondo S."/>
            <person name="Nolan M."/>
            <person name="Ohm R."/>
            <person name="Pangilinan J."/>
            <person name="Park H.-J."/>
            <person name="Ramirez L."/>
            <person name="Alfaro M."/>
            <person name="Sun H."/>
            <person name="Tritt A."/>
            <person name="Yoshinaga Y."/>
            <person name="Zwiers L.-H."/>
            <person name="Turgeon B."/>
            <person name="Goodwin S."/>
            <person name="Spatafora J."/>
            <person name="Crous P."/>
            <person name="Grigoriev I."/>
        </authorList>
    </citation>
    <scope>NUCLEOTIDE SEQUENCE</scope>
    <source>
        <strain evidence="2">CBS 121739</strain>
    </source>
</reference>
<dbReference type="Proteomes" id="UP000799437">
    <property type="component" value="Unassembled WGS sequence"/>
</dbReference>
<feature type="signal peptide" evidence="1">
    <location>
        <begin position="1"/>
        <end position="24"/>
    </location>
</feature>
<keyword evidence="3" id="KW-1185">Reference proteome</keyword>
<dbReference type="RefSeq" id="XP_033604009.1">
    <property type="nucleotide sequence ID" value="XM_033739555.1"/>
</dbReference>
<proteinExistence type="predicted"/>
<dbReference type="AlphaFoldDB" id="A0A6A6WFF8"/>